<feature type="disulfide bond" evidence="8">
    <location>
        <begin position="148"/>
        <end position="163"/>
    </location>
</feature>
<dbReference type="InterPro" id="IPR038178">
    <property type="entry name" value="Kringle_sf"/>
</dbReference>
<dbReference type="Gene3D" id="1.20.1070.10">
    <property type="entry name" value="Rhodopsin 7-helix transmembrane proteins"/>
    <property type="match status" value="1"/>
</dbReference>
<gene>
    <name evidence="14" type="primary">LOC118425425</name>
</gene>
<evidence type="ECO:0000256" key="3">
    <source>
        <dbReference type="ARBA" id="ARBA00022692"/>
    </source>
</evidence>
<feature type="disulfide bond" evidence="8">
    <location>
        <begin position="136"/>
        <end position="154"/>
    </location>
</feature>
<evidence type="ECO:0000256" key="6">
    <source>
        <dbReference type="ARBA" id="ARBA00023157"/>
    </source>
</evidence>
<evidence type="ECO:0000256" key="7">
    <source>
        <dbReference type="PROSITE-ProRule" id="PRU00121"/>
    </source>
</evidence>
<dbReference type="PANTHER" id="PTHR20851">
    <property type="entry name" value="DORSAL INTERACTING PROTEIN 3"/>
    <property type="match status" value="1"/>
</dbReference>
<name>A0A9J7LVN0_BRAFL</name>
<feature type="transmembrane region" description="Helical" evidence="10">
    <location>
        <begin position="778"/>
        <end position="799"/>
    </location>
</feature>
<accession>A0A9J7LVN0</accession>
<keyword evidence="5 10" id="KW-0472">Membrane</keyword>
<feature type="domain" description="G-protein coupled receptors family 2 profile 2" evidence="12">
    <location>
        <begin position="740"/>
        <end position="982"/>
    </location>
</feature>
<feature type="transmembrane region" description="Helical" evidence="10">
    <location>
        <begin position="887"/>
        <end position="912"/>
    </location>
</feature>
<feature type="compositionally biased region" description="Polar residues" evidence="9">
    <location>
        <begin position="1102"/>
        <end position="1118"/>
    </location>
</feature>
<feature type="disulfide bond" evidence="8">
    <location>
        <begin position="234"/>
        <end position="249"/>
    </location>
</feature>
<dbReference type="InterPro" id="IPR017981">
    <property type="entry name" value="GPCR_2-like_7TM"/>
</dbReference>
<feature type="disulfide bond" evidence="7">
    <location>
        <begin position="336"/>
        <end position="359"/>
    </location>
</feature>
<dbReference type="PROSITE" id="PS50261">
    <property type="entry name" value="G_PROTEIN_RECEP_F2_4"/>
    <property type="match status" value="1"/>
</dbReference>
<feature type="transmembrane region" description="Helical" evidence="10">
    <location>
        <begin position="933"/>
        <end position="954"/>
    </location>
</feature>
<proteinExistence type="predicted"/>
<keyword evidence="2 7" id="KW-0420">Kringle</keyword>
<feature type="compositionally biased region" description="Polar residues" evidence="9">
    <location>
        <begin position="1169"/>
        <end position="1182"/>
    </location>
</feature>
<dbReference type="Pfam" id="PF00051">
    <property type="entry name" value="Kringle"/>
    <property type="match status" value="1"/>
</dbReference>
<evidence type="ECO:0000256" key="2">
    <source>
        <dbReference type="ARBA" id="ARBA00022572"/>
    </source>
</evidence>
<dbReference type="PRINTS" id="PR00018">
    <property type="entry name" value="KRINGLE"/>
</dbReference>
<dbReference type="SUPFAM" id="SSF57440">
    <property type="entry name" value="Kringle-like"/>
    <property type="match status" value="2"/>
</dbReference>
<dbReference type="AlphaFoldDB" id="A0A9J7LVN0"/>
<feature type="transmembrane region" description="Helical" evidence="10">
    <location>
        <begin position="960"/>
        <end position="980"/>
    </location>
</feature>
<evidence type="ECO:0000256" key="10">
    <source>
        <dbReference type="SAM" id="Phobius"/>
    </source>
</evidence>
<feature type="compositionally biased region" description="Polar residues" evidence="9">
    <location>
        <begin position="1003"/>
        <end position="1020"/>
    </location>
</feature>
<dbReference type="KEGG" id="bfo:118425425"/>
<dbReference type="GO" id="GO:0016020">
    <property type="term" value="C:membrane"/>
    <property type="evidence" value="ECO:0007669"/>
    <property type="project" value="UniProtKB-SubCell"/>
</dbReference>
<dbReference type="SMART" id="SM00130">
    <property type="entry name" value="KR"/>
    <property type="match status" value="2"/>
</dbReference>
<feature type="disulfide bond" evidence="8">
    <location>
        <begin position="104"/>
        <end position="122"/>
    </location>
</feature>
<dbReference type="InterPro" id="IPR018056">
    <property type="entry name" value="Kringle_CS"/>
</dbReference>
<dbReference type="SUPFAM" id="SSF57424">
    <property type="entry name" value="LDL receptor-like module"/>
    <property type="match status" value="3"/>
</dbReference>
<feature type="region of interest" description="Disordered" evidence="9">
    <location>
        <begin position="1097"/>
        <end position="1135"/>
    </location>
</feature>
<reference evidence="14" key="2">
    <citation type="submission" date="2025-08" db="UniProtKB">
        <authorList>
            <consortium name="RefSeq"/>
        </authorList>
    </citation>
    <scope>IDENTIFICATION</scope>
    <source>
        <strain evidence="14">S238N-H82</strain>
        <tissue evidence="14">Testes</tissue>
    </source>
</reference>
<evidence type="ECO:0000256" key="9">
    <source>
        <dbReference type="SAM" id="MobiDB-lite"/>
    </source>
</evidence>
<dbReference type="PROSITE" id="PS50070">
    <property type="entry name" value="KRINGLE_2"/>
    <property type="match status" value="2"/>
</dbReference>
<feature type="transmembrane region" description="Helical" evidence="10">
    <location>
        <begin position="744"/>
        <end position="766"/>
    </location>
</feature>
<dbReference type="FunFam" id="1.20.1070.10:FF:000428">
    <property type="entry name" value="Uncharacterized protein"/>
    <property type="match status" value="1"/>
</dbReference>
<comment type="caution">
    <text evidence="7">Lacks conserved residue(s) required for the propagation of feature annotation.</text>
</comment>
<evidence type="ECO:0000259" key="11">
    <source>
        <dbReference type="PROSITE" id="PS50070"/>
    </source>
</evidence>
<dbReference type="CDD" id="cd15039">
    <property type="entry name" value="7tmB3_Methuselah-like"/>
    <property type="match status" value="1"/>
</dbReference>
<dbReference type="InterPro" id="IPR036055">
    <property type="entry name" value="LDL_receptor-like_sf"/>
</dbReference>
<dbReference type="Gene3D" id="4.10.400.10">
    <property type="entry name" value="Low-density Lipoprotein Receptor"/>
    <property type="match status" value="2"/>
</dbReference>
<dbReference type="PROSITE" id="PS50068">
    <property type="entry name" value="LDLRA_2"/>
    <property type="match status" value="3"/>
</dbReference>
<feature type="compositionally biased region" description="Basic and acidic residues" evidence="9">
    <location>
        <begin position="1148"/>
        <end position="1161"/>
    </location>
</feature>
<dbReference type="GeneID" id="118425425"/>
<dbReference type="OrthoDB" id="19606at2759"/>
<dbReference type="Pfam" id="PF00057">
    <property type="entry name" value="Ldl_recept_a"/>
    <property type="match status" value="1"/>
</dbReference>
<dbReference type="PROSITE" id="PS00021">
    <property type="entry name" value="KRINGLE_1"/>
    <property type="match status" value="1"/>
</dbReference>
<dbReference type="CDD" id="cd00108">
    <property type="entry name" value="KR"/>
    <property type="match status" value="1"/>
</dbReference>
<protein>
    <submittedName>
        <fullName evidence="14">Uncharacterized protein LOC118425425</fullName>
    </submittedName>
</protein>
<dbReference type="Proteomes" id="UP000001554">
    <property type="component" value="Chromosome 11"/>
</dbReference>
<evidence type="ECO:0000256" key="4">
    <source>
        <dbReference type="ARBA" id="ARBA00022989"/>
    </source>
</evidence>
<dbReference type="InterPro" id="IPR013806">
    <property type="entry name" value="Kringle-like"/>
</dbReference>
<feature type="compositionally biased region" description="Basic and acidic residues" evidence="9">
    <location>
        <begin position="1185"/>
        <end position="1199"/>
    </location>
</feature>
<feature type="disulfide bond" evidence="8">
    <location>
        <begin position="116"/>
        <end position="131"/>
    </location>
</feature>
<comment type="subcellular location">
    <subcellularLocation>
        <location evidence="1">Membrane</location>
        <topology evidence="1">Multi-pass membrane protein</topology>
    </subcellularLocation>
</comment>
<feature type="disulfide bond" evidence="7">
    <location>
        <begin position="271"/>
        <end position="310"/>
    </location>
</feature>
<dbReference type="Gene3D" id="2.40.20.10">
    <property type="entry name" value="Plasminogen Kringle 4"/>
    <property type="match status" value="2"/>
</dbReference>
<evidence type="ECO:0000313" key="13">
    <source>
        <dbReference type="Proteomes" id="UP000001554"/>
    </source>
</evidence>
<evidence type="ECO:0000256" key="5">
    <source>
        <dbReference type="ARBA" id="ARBA00023136"/>
    </source>
</evidence>
<dbReference type="RefSeq" id="XP_035690127.1">
    <property type="nucleotide sequence ID" value="XM_035834234.1"/>
</dbReference>
<sequence>MTLSRVHMWYYHTRDVTILRSMTPGGRLETVKSFPAAQIIPAADEGNAKGIRLNETDLTGFLDAGQIWRLEFTTTSTDFDPTQATEIMEVKFFQACSGVERTVCTDGDCDVHEVICDGLVDCDDGSDEENCDKMLCSNGAAINKTRVCDGRDDCGDGTDERNCCERQGKMVCDNGQCVDVLKRCNDSSIHLPCGENGQRYSRCDWIEDCSDGSDEACPASTCDNGALFHPATRCNGRDDCGDNSDETNCDCYYLSDKGTSYRGLANRDGTCQFWTSQYPHTHNHTPQAYPRAGLEQNYCRNPDGKDRPWCYTNNPLIRWMYCDDVFACDGLEENFCRNPDNKERPWCYTTDPTLRWSYCDVMGCADPTSLDFVGQECKGAYTCENSNLCNCDNDCSFFSDCCEDVEEDGLARPVQPSPDYSHLKWKCVPGFTDWPSYWLVADCPDGWTDDVTRAQCLKQVDTFNLSDLIYRMPVEVGLYKIPYRNMFCALCNSVVMTELSIQSYTVCSGQLNSAHKPVDEQQYSNISSTLGVNDDIRGCLGAKKVEFGGFESDYARSCLSPMTGFSNANCDMTTCMSYSYPVFSRYKTYRNLHCALCEGLSLAATTHLRCGTFNSKGGRFSHEVSLTRLFNFDVDVSGLNQCPSGTLYDPFADTCREFSSTATRRDLANKTTPLQNCSEPALTFTSEEFRVLPNGSVHLLSSNVSCPVEQVAILNTTASICGECILQHFSNHTQTTDSEDSLQGWLTLGLVTVSAVAVVIFFVHNVRSGQWEKVPEKLKVQMTTCMALAEVLFVVRVWIPHGPGCAAFAIILHYLFLTGFTSMNALAMDLFLTFRDGLERVKLYQYQMYTWLVPMLVVVMTVIVEFGSSARVGYGEHCWIGDPTASLVAFGVPVFCTLLVNAVLITLVLVAIRKSFQIADAALKRSNSSKAWVYIRIFFLTGFTWLLGFIYPFANSQVVEYIFIVLNASQGLLMALMLSITSKVVEKWESSIRARLGLAVPQQNNGQTTSATAGNRQAATKRTEPTAGGTGSATDIPMTTFVDVEGKRRRRHLDKKRTTAASNQSATTRGGEAVEGVSDPGADILIAAFPDVEEKSARVQLDETNQDSGASATSTAGNRQAPEGETGSDVDGNSAKDVAITVFTDAEEKRRARVQLDEPHQDSGAAATAVNQQTMTMPTTTVADVEEKPPDGDDKTTCF</sequence>
<evidence type="ECO:0000256" key="1">
    <source>
        <dbReference type="ARBA" id="ARBA00004141"/>
    </source>
</evidence>
<keyword evidence="4 10" id="KW-1133">Transmembrane helix</keyword>
<organism evidence="13 14">
    <name type="scientific">Branchiostoma floridae</name>
    <name type="common">Florida lancelet</name>
    <name type="synonym">Amphioxus</name>
    <dbReference type="NCBI Taxonomy" id="7739"/>
    <lineage>
        <taxon>Eukaryota</taxon>
        <taxon>Metazoa</taxon>
        <taxon>Chordata</taxon>
        <taxon>Cephalochordata</taxon>
        <taxon>Leptocardii</taxon>
        <taxon>Amphioxiformes</taxon>
        <taxon>Branchiostomatidae</taxon>
        <taxon>Branchiostoma</taxon>
    </lineage>
</organism>
<feature type="domain" description="Kringle" evidence="11">
    <location>
        <begin position="327"/>
        <end position="364"/>
    </location>
</feature>
<feature type="domain" description="Kringle" evidence="11">
    <location>
        <begin position="270"/>
        <end position="328"/>
    </location>
</feature>
<dbReference type="PANTHER" id="PTHR20851:SF0">
    <property type="entry name" value="APOLIPOPROTEIN(A)"/>
    <property type="match status" value="1"/>
</dbReference>
<keyword evidence="3 10" id="KW-0812">Transmembrane</keyword>
<feature type="region of interest" description="Disordered" evidence="9">
    <location>
        <begin position="1148"/>
        <end position="1199"/>
    </location>
</feature>
<evidence type="ECO:0000259" key="12">
    <source>
        <dbReference type="PROSITE" id="PS50261"/>
    </source>
</evidence>
<dbReference type="InterPro" id="IPR000832">
    <property type="entry name" value="GPCR_2_secretin-like"/>
</dbReference>
<dbReference type="OMA" id="CANELHN"/>
<dbReference type="CDD" id="cd00112">
    <property type="entry name" value="LDLa"/>
    <property type="match status" value="3"/>
</dbReference>
<dbReference type="Pfam" id="PF00002">
    <property type="entry name" value="7tm_2"/>
    <property type="match status" value="1"/>
</dbReference>
<keyword evidence="13" id="KW-1185">Reference proteome</keyword>
<feature type="transmembrane region" description="Helical" evidence="10">
    <location>
        <begin position="846"/>
        <end position="867"/>
    </location>
</feature>
<dbReference type="InterPro" id="IPR002172">
    <property type="entry name" value="LDrepeatLR_classA_rpt"/>
</dbReference>
<feature type="compositionally biased region" description="Polar residues" evidence="9">
    <location>
        <begin position="1059"/>
        <end position="1068"/>
    </location>
</feature>
<keyword evidence="6 7" id="KW-1015">Disulfide bond</keyword>
<dbReference type="PRINTS" id="PR00261">
    <property type="entry name" value="LDLRECEPTOR"/>
</dbReference>
<reference evidence="13" key="1">
    <citation type="journal article" date="2020" name="Nat. Ecol. Evol.">
        <title>Deeply conserved synteny resolves early events in vertebrate evolution.</title>
        <authorList>
            <person name="Simakov O."/>
            <person name="Marletaz F."/>
            <person name="Yue J.X."/>
            <person name="O'Connell B."/>
            <person name="Jenkins J."/>
            <person name="Brandt A."/>
            <person name="Calef R."/>
            <person name="Tung C.H."/>
            <person name="Huang T.K."/>
            <person name="Schmutz J."/>
            <person name="Satoh N."/>
            <person name="Yu J.K."/>
            <person name="Putnam N.H."/>
            <person name="Green R.E."/>
            <person name="Rokhsar D.S."/>
        </authorList>
    </citation>
    <scope>NUCLEOTIDE SEQUENCE [LARGE SCALE GENOMIC DNA]</scope>
    <source>
        <strain evidence="13">S238N-H82</strain>
    </source>
</reference>
<feature type="region of interest" description="Disordered" evidence="9">
    <location>
        <begin position="1003"/>
        <end position="1077"/>
    </location>
</feature>
<evidence type="ECO:0000313" key="14">
    <source>
        <dbReference type="RefSeq" id="XP_035690127.1"/>
    </source>
</evidence>
<dbReference type="InterPro" id="IPR000001">
    <property type="entry name" value="Kringle"/>
</dbReference>
<dbReference type="GO" id="GO:0004930">
    <property type="term" value="F:G protein-coupled receptor activity"/>
    <property type="evidence" value="ECO:0007669"/>
    <property type="project" value="InterPro"/>
</dbReference>
<dbReference type="SMART" id="SM00192">
    <property type="entry name" value="LDLa"/>
    <property type="match status" value="3"/>
</dbReference>
<evidence type="ECO:0000256" key="8">
    <source>
        <dbReference type="PROSITE-ProRule" id="PRU00124"/>
    </source>
</evidence>
<dbReference type="GO" id="GO:0007166">
    <property type="term" value="P:cell surface receptor signaling pathway"/>
    <property type="evidence" value="ECO:0007669"/>
    <property type="project" value="InterPro"/>
</dbReference>
<dbReference type="FunFam" id="2.40.20.10:FF:000039">
    <property type="entry name" value="Metalloendopeptidase"/>
    <property type="match status" value="1"/>
</dbReference>
<feature type="transmembrane region" description="Helical" evidence="10">
    <location>
        <begin position="811"/>
        <end position="834"/>
    </location>
</feature>
<feature type="disulfide bond" evidence="7">
    <location>
        <begin position="299"/>
        <end position="322"/>
    </location>
</feature>